<dbReference type="SUPFAM" id="SSF81383">
    <property type="entry name" value="F-box domain"/>
    <property type="match status" value="1"/>
</dbReference>
<dbReference type="AlphaFoldDB" id="A0A1Y2DZK9"/>
<dbReference type="InterPro" id="IPR036047">
    <property type="entry name" value="F-box-like_dom_sf"/>
</dbReference>
<dbReference type="CDD" id="cd09917">
    <property type="entry name" value="F-box_SF"/>
    <property type="match status" value="1"/>
</dbReference>
<dbReference type="OrthoDB" id="5311681at2759"/>
<evidence type="ECO:0000256" key="1">
    <source>
        <dbReference type="SAM" id="MobiDB-lite"/>
    </source>
</evidence>
<organism evidence="2 3">
    <name type="scientific">Leucosporidium creatinivorum</name>
    <dbReference type="NCBI Taxonomy" id="106004"/>
    <lineage>
        <taxon>Eukaryota</taxon>
        <taxon>Fungi</taxon>
        <taxon>Dikarya</taxon>
        <taxon>Basidiomycota</taxon>
        <taxon>Pucciniomycotina</taxon>
        <taxon>Microbotryomycetes</taxon>
        <taxon>Leucosporidiales</taxon>
        <taxon>Leucosporidium</taxon>
    </lineage>
</organism>
<feature type="region of interest" description="Disordered" evidence="1">
    <location>
        <begin position="288"/>
        <end position="334"/>
    </location>
</feature>
<reference evidence="2 3" key="1">
    <citation type="submission" date="2016-07" db="EMBL/GenBank/DDBJ databases">
        <title>Pervasive Adenine N6-methylation of Active Genes in Fungi.</title>
        <authorList>
            <consortium name="DOE Joint Genome Institute"/>
            <person name="Mondo S.J."/>
            <person name="Dannebaum R.O."/>
            <person name="Kuo R.C."/>
            <person name="Labutti K."/>
            <person name="Haridas S."/>
            <person name="Kuo A."/>
            <person name="Salamov A."/>
            <person name="Ahrendt S.R."/>
            <person name="Lipzen A."/>
            <person name="Sullivan W."/>
            <person name="Andreopoulos W.B."/>
            <person name="Clum A."/>
            <person name="Lindquist E."/>
            <person name="Daum C."/>
            <person name="Ramamoorthy G.K."/>
            <person name="Gryganskyi A."/>
            <person name="Culley D."/>
            <person name="Magnuson J.K."/>
            <person name="James T.Y."/>
            <person name="O'Malley M.A."/>
            <person name="Stajich J.E."/>
            <person name="Spatafora J.W."/>
            <person name="Visel A."/>
            <person name="Grigoriev I.V."/>
        </authorList>
    </citation>
    <scope>NUCLEOTIDE SEQUENCE [LARGE SCALE GENOMIC DNA]</scope>
    <source>
        <strain evidence="2 3">62-1032</strain>
    </source>
</reference>
<evidence type="ECO:0008006" key="4">
    <source>
        <dbReference type="Google" id="ProtNLM"/>
    </source>
</evidence>
<dbReference type="Proteomes" id="UP000193467">
    <property type="component" value="Unassembled WGS sequence"/>
</dbReference>
<feature type="compositionally biased region" description="Low complexity" evidence="1">
    <location>
        <begin position="311"/>
        <end position="321"/>
    </location>
</feature>
<accession>A0A1Y2DZK9</accession>
<name>A0A1Y2DZK9_9BASI</name>
<keyword evidence="3" id="KW-1185">Reference proteome</keyword>
<gene>
    <name evidence="2" type="ORF">BCR35DRAFT_354925</name>
</gene>
<evidence type="ECO:0000313" key="3">
    <source>
        <dbReference type="Proteomes" id="UP000193467"/>
    </source>
</evidence>
<dbReference type="InParanoid" id="A0A1Y2DZK9"/>
<feature type="compositionally biased region" description="Basic and acidic residues" evidence="1">
    <location>
        <begin position="288"/>
        <end position="299"/>
    </location>
</feature>
<proteinExistence type="predicted"/>
<sequence>MALPTYDAVHLAKRRFAVPSSPRVISEEQAAPTVRQLPLELILEIIYCLDGSEDLFMLAQSCRAFYRPATFRRLLLAFADRAGFASTLYALRGAQSKELGYLPFSILHAYHSTELSTVVLEVAECADPRELRENEPTRSYQQVQWSSEVIQLEVYAPTVEGSAWGRLVRVTSDLMNERFTCPECFDDRRVEWGSEQFSARWPELSLPPPQPLIDIDCPRCTITAHDAFHQVLDVLERREFSPTPYPALSIFDDQLTEDWQTIEELEMHVDDWGAPLDACEEAADNRRMLEEHERWDSRSRGLPMAEDGEGSSDSGSKGSLGVDWRASASRTSQE</sequence>
<dbReference type="EMBL" id="MCGR01000065">
    <property type="protein sequence ID" value="ORY64730.1"/>
    <property type="molecule type" value="Genomic_DNA"/>
</dbReference>
<comment type="caution">
    <text evidence="2">The sequence shown here is derived from an EMBL/GenBank/DDBJ whole genome shotgun (WGS) entry which is preliminary data.</text>
</comment>
<evidence type="ECO:0000313" key="2">
    <source>
        <dbReference type="EMBL" id="ORY64730.1"/>
    </source>
</evidence>
<protein>
    <recommendedName>
        <fullName evidence="4">F-box domain-containing protein</fullName>
    </recommendedName>
</protein>